<keyword evidence="3" id="KW-1185">Reference proteome</keyword>
<gene>
    <name evidence="2" type="ORF">LQ567_19210</name>
</gene>
<evidence type="ECO:0000256" key="1">
    <source>
        <dbReference type="SAM" id="Phobius"/>
    </source>
</evidence>
<evidence type="ECO:0000313" key="2">
    <source>
        <dbReference type="EMBL" id="MCD2424921.1"/>
    </source>
</evidence>
<dbReference type="EMBL" id="JAJNEC010000005">
    <property type="protein sequence ID" value="MCD2424921.1"/>
    <property type="molecule type" value="Genomic_DNA"/>
</dbReference>
<name>A0ABS8PV24_9BACT</name>
<protein>
    <submittedName>
        <fullName evidence="2">Uncharacterized protein</fullName>
    </submittedName>
</protein>
<evidence type="ECO:0000313" key="3">
    <source>
        <dbReference type="Proteomes" id="UP001199816"/>
    </source>
</evidence>
<comment type="caution">
    <text evidence="2">The sequence shown here is derived from an EMBL/GenBank/DDBJ whole genome shotgun (WGS) entry which is preliminary data.</text>
</comment>
<keyword evidence="1" id="KW-1133">Transmembrane helix</keyword>
<organism evidence="2 3">
    <name type="scientific">Niabella pedocola</name>
    <dbReference type="NCBI Taxonomy" id="1752077"/>
    <lineage>
        <taxon>Bacteria</taxon>
        <taxon>Pseudomonadati</taxon>
        <taxon>Bacteroidota</taxon>
        <taxon>Chitinophagia</taxon>
        <taxon>Chitinophagales</taxon>
        <taxon>Chitinophagaceae</taxon>
        <taxon>Niabella</taxon>
    </lineage>
</organism>
<reference evidence="2 3" key="1">
    <citation type="submission" date="2021-11" db="EMBL/GenBank/DDBJ databases">
        <title>Genomic of Niabella pedocola.</title>
        <authorList>
            <person name="Wu T."/>
        </authorList>
    </citation>
    <scope>NUCLEOTIDE SEQUENCE [LARGE SCALE GENOMIC DNA]</scope>
    <source>
        <strain evidence="2 3">JCM 31011</strain>
    </source>
</reference>
<keyword evidence="1" id="KW-0812">Transmembrane</keyword>
<dbReference type="Proteomes" id="UP001199816">
    <property type="component" value="Unassembled WGS sequence"/>
</dbReference>
<feature type="transmembrane region" description="Helical" evidence="1">
    <location>
        <begin position="6"/>
        <end position="25"/>
    </location>
</feature>
<proteinExistence type="predicted"/>
<dbReference type="RefSeq" id="WP_231007270.1">
    <property type="nucleotide sequence ID" value="NZ_JAJNEC010000005.1"/>
</dbReference>
<sequence>MVVGAMGIVGGIMALGGGITMWAIGNNRVRKYTDRMSFDMGSRSAKLAFRF</sequence>
<keyword evidence="1" id="KW-0472">Membrane</keyword>
<accession>A0ABS8PV24</accession>